<protein>
    <recommendedName>
        <fullName evidence="1">F-box domain-containing protein</fullName>
    </recommendedName>
</protein>
<keyword evidence="3" id="KW-1185">Reference proteome</keyword>
<dbReference type="Pfam" id="PF00646">
    <property type="entry name" value="F-box"/>
    <property type="match status" value="1"/>
</dbReference>
<proteinExistence type="predicted"/>
<dbReference type="PANTHER" id="PTHR32212:SF234">
    <property type="entry name" value="F-BOX_LRR-REPEAT PROTEIN 13-LIKE"/>
    <property type="match status" value="1"/>
</dbReference>
<dbReference type="PANTHER" id="PTHR32212">
    <property type="entry name" value="CYCLIN-LIKE F-BOX"/>
    <property type="match status" value="1"/>
</dbReference>
<name>A0AAV2CBI3_9ROSI</name>
<dbReference type="SUPFAM" id="SSF81383">
    <property type="entry name" value="F-box domain"/>
    <property type="match status" value="1"/>
</dbReference>
<dbReference type="Gene3D" id="1.20.1280.50">
    <property type="match status" value="1"/>
</dbReference>
<sequence length="350" mass="39350">MAEERELKNPKTIHNDHHVKKLDDLPDHVFLHILSFLDTKSLIRTSALRKGWRTLWKDTLTLNFHCSDLPGYIQHADNLLLSLRRRAAALPTTVRFYFKATNSLAVLSLVMRHYDVVLPGPQLQDLSVYAQVDGADFFIIAGHAIGDLLKKSSLETLRLSRWIFRAPASPEFISLTRLELSACRFHGGGSGGDEQDATTTTATTGSATVHVCFANFPSLKCLKLLRCRWSGRVEVWAPQVLDLEIWNPSSCFEIGKLSAPKVESFTFSGYVPRRYLDDDDDDGEISYGLPSLDRASLRLERLARAFVAFLRCVRNATSLDLRFDRVPLRKSDGAVETIRCSAWTNQAVGE</sequence>
<dbReference type="InterPro" id="IPR036047">
    <property type="entry name" value="F-box-like_dom_sf"/>
</dbReference>
<dbReference type="EMBL" id="OZ034813">
    <property type="protein sequence ID" value="CAL1353531.1"/>
    <property type="molecule type" value="Genomic_DNA"/>
</dbReference>
<dbReference type="InterPro" id="IPR032675">
    <property type="entry name" value="LRR_dom_sf"/>
</dbReference>
<feature type="domain" description="F-box" evidence="1">
    <location>
        <begin position="19"/>
        <end position="67"/>
    </location>
</feature>
<accession>A0AAV2CBI3</accession>
<dbReference type="Proteomes" id="UP001497516">
    <property type="component" value="Chromosome 1"/>
</dbReference>
<dbReference type="Gene3D" id="3.80.10.10">
    <property type="entry name" value="Ribonuclease Inhibitor"/>
    <property type="match status" value="1"/>
</dbReference>
<evidence type="ECO:0000313" key="3">
    <source>
        <dbReference type="Proteomes" id="UP001497516"/>
    </source>
</evidence>
<dbReference type="InterPro" id="IPR001810">
    <property type="entry name" value="F-box_dom"/>
</dbReference>
<evidence type="ECO:0000313" key="2">
    <source>
        <dbReference type="EMBL" id="CAL1353531.1"/>
    </source>
</evidence>
<organism evidence="2 3">
    <name type="scientific">Linum trigynum</name>
    <dbReference type="NCBI Taxonomy" id="586398"/>
    <lineage>
        <taxon>Eukaryota</taxon>
        <taxon>Viridiplantae</taxon>
        <taxon>Streptophyta</taxon>
        <taxon>Embryophyta</taxon>
        <taxon>Tracheophyta</taxon>
        <taxon>Spermatophyta</taxon>
        <taxon>Magnoliopsida</taxon>
        <taxon>eudicotyledons</taxon>
        <taxon>Gunneridae</taxon>
        <taxon>Pentapetalae</taxon>
        <taxon>rosids</taxon>
        <taxon>fabids</taxon>
        <taxon>Malpighiales</taxon>
        <taxon>Linaceae</taxon>
        <taxon>Linum</taxon>
    </lineage>
</organism>
<gene>
    <name evidence="2" type="ORF">LTRI10_LOCUS1430</name>
</gene>
<dbReference type="SUPFAM" id="SSF52047">
    <property type="entry name" value="RNI-like"/>
    <property type="match status" value="1"/>
</dbReference>
<dbReference type="AlphaFoldDB" id="A0AAV2CBI3"/>
<evidence type="ECO:0000259" key="1">
    <source>
        <dbReference type="PROSITE" id="PS50181"/>
    </source>
</evidence>
<dbReference type="SMART" id="SM00256">
    <property type="entry name" value="FBOX"/>
    <property type="match status" value="1"/>
</dbReference>
<dbReference type="PROSITE" id="PS50181">
    <property type="entry name" value="FBOX"/>
    <property type="match status" value="1"/>
</dbReference>
<reference evidence="2 3" key="1">
    <citation type="submission" date="2024-04" db="EMBL/GenBank/DDBJ databases">
        <authorList>
            <person name="Fracassetti M."/>
        </authorList>
    </citation>
    <scope>NUCLEOTIDE SEQUENCE [LARGE SCALE GENOMIC DNA]</scope>
</reference>